<protein>
    <submittedName>
        <fullName evidence="2">Splicing factor, arginine/serine-rich 18</fullName>
    </submittedName>
</protein>
<feature type="region of interest" description="Disordered" evidence="1">
    <location>
        <begin position="346"/>
        <end position="497"/>
    </location>
</feature>
<evidence type="ECO:0000256" key="1">
    <source>
        <dbReference type="SAM" id="MobiDB-lite"/>
    </source>
</evidence>
<feature type="compositionally biased region" description="Pro residues" evidence="1">
    <location>
        <begin position="46"/>
        <end position="62"/>
    </location>
</feature>
<feature type="compositionally biased region" description="Basic and acidic residues" evidence="1">
    <location>
        <begin position="216"/>
        <end position="252"/>
    </location>
</feature>
<feature type="region of interest" description="Disordered" evidence="1">
    <location>
        <begin position="36"/>
        <end position="312"/>
    </location>
</feature>
<feature type="compositionally biased region" description="Basic and acidic residues" evidence="1">
    <location>
        <begin position="259"/>
        <end position="270"/>
    </location>
</feature>
<proteinExistence type="predicted"/>
<feature type="compositionally biased region" description="Basic and acidic residues" evidence="1">
    <location>
        <begin position="285"/>
        <end position="296"/>
    </location>
</feature>
<reference evidence="2" key="1">
    <citation type="journal article" date="2012" name="Nature">
        <title>The oyster genome reveals stress adaptation and complexity of shell formation.</title>
        <authorList>
            <person name="Zhang G."/>
            <person name="Fang X."/>
            <person name="Guo X."/>
            <person name="Li L."/>
            <person name="Luo R."/>
            <person name="Xu F."/>
            <person name="Yang P."/>
            <person name="Zhang L."/>
            <person name="Wang X."/>
            <person name="Qi H."/>
            <person name="Xiong Z."/>
            <person name="Que H."/>
            <person name="Xie Y."/>
            <person name="Holland P.W."/>
            <person name="Paps J."/>
            <person name="Zhu Y."/>
            <person name="Wu F."/>
            <person name="Chen Y."/>
            <person name="Wang J."/>
            <person name="Peng C."/>
            <person name="Meng J."/>
            <person name="Yang L."/>
            <person name="Liu J."/>
            <person name="Wen B."/>
            <person name="Zhang N."/>
            <person name="Huang Z."/>
            <person name="Zhu Q."/>
            <person name="Feng Y."/>
            <person name="Mount A."/>
            <person name="Hedgecock D."/>
            <person name="Xu Z."/>
            <person name="Liu Y."/>
            <person name="Domazet-Loso T."/>
            <person name="Du Y."/>
            <person name="Sun X."/>
            <person name="Zhang S."/>
            <person name="Liu B."/>
            <person name="Cheng P."/>
            <person name="Jiang X."/>
            <person name="Li J."/>
            <person name="Fan D."/>
            <person name="Wang W."/>
            <person name="Fu W."/>
            <person name="Wang T."/>
            <person name="Wang B."/>
            <person name="Zhang J."/>
            <person name="Peng Z."/>
            <person name="Li Y."/>
            <person name="Li N."/>
            <person name="Wang J."/>
            <person name="Chen M."/>
            <person name="He Y."/>
            <person name="Tan F."/>
            <person name="Song X."/>
            <person name="Zheng Q."/>
            <person name="Huang R."/>
            <person name="Yang H."/>
            <person name="Du X."/>
            <person name="Chen L."/>
            <person name="Yang M."/>
            <person name="Gaffney P.M."/>
            <person name="Wang S."/>
            <person name="Luo L."/>
            <person name="She Z."/>
            <person name="Ming Y."/>
            <person name="Huang W."/>
            <person name="Zhang S."/>
            <person name="Huang B."/>
            <person name="Zhang Y."/>
            <person name="Qu T."/>
            <person name="Ni P."/>
            <person name="Miao G."/>
            <person name="Wang J."/>
            <person name="Wang Q."/>
            <person name="Steinberg C.E."/>
            <person name="Wang H."/>
            <person name="Li N."/>
            <person name="Qian L."/>
            <person name="Zhang G."/>
            <person name="Li Y."/>
            <person name="Yang H."/>
            <person name="Liu X."/>
            <person name="Wang J."/>
            <person name="Yin Y."/>
            <person name="Wang J."/>
        </authorList>
    </citation>
    <scope>NUCLEOTIDE SEQUENCE [LARGE SCALE GENOMIC DNA]</scope>
    <source>
        <strain evidence="2">05x7-T-G4-1.051#20</strain>
    </source>
</reference>
<feature type="compositionally biased region" description="Basic and acidic residues" evidence="1">
    <location>
        <begin position="517"/>
        <end position="528"/>
    </location>
</feature>
<gene>
    <name evidence="2" type="ORF">CGI_10026495</name>
</gene>
<feature type="compositionally biased region" description="Basic and acidic residues" evidence="1">
    <location>
        <begin position="453"/>
        <end position="475"/>
    </location>
</feature>
<feature type="compositionally biased region" description="Basic and acidic residues" evidence="1">
    <location>
        <begin position="424"/>
        <end position="438"/>
    </location>
</feature>
<feature type="region of interest" description="Disordered" evidence="1">
    <location>
        <begin position="1"/>
        <end position="20"/>
    </location>
</feature>
<name>K1R4X6_MAGGI</name>
<feature type="compositionally biased region" description="Gly residues" evidence="1">
    <location>
        <begin position="1"/>
        <end position="11"/>
    </location>
</feature>
<dbReference type="Pfam" id="PF15996">
    <property type="entry name" value="PNISR"/>
    <property type="match status" value="1"/>
</dbReference>
<feature type="compositionally biased region" description="Polar residues" evidence="1">
    <location>
        <begin position="127"/>
        <end position="138"/>
    </location>
</feature>
<feature type="compositionally biased region" description="Gly residues" evidence="1">
    <location>
        <begin position="537"/>
        <end position="547"/>
    </location>
</feature>
<feature type="compositionally biased region" description="Low complexity" evidence="1">
    <location>
        <begin position="361"/>
        <end position="370"/>
    </location>
</feature>
<dbReference type="AlphaFoldDB" id="K1R4X6"/>
<sequence>MWANPWGGGGPIQQSAFQGMPNDQVDWAALAKQWIAQRETVAEHPPAMPIGGAPPPPPPPANGGPGGDDMDIEGDNENNSQDSNSYGNMPVYQSQDYNSQGWGWNGAPNWNVNMAAGWGVNLGEGSKNPQSFDYSHQGNFPPAFDYNHGGDQFNFQGSGGDYNQYWEGQDSEDSQHSRPFTGNHRPNRYPTPPGTEDENSGLDAAKRKTLPAWIREGLEKMEREKQKKMERERIEQEKKEAEKREQAEKEAMDDMTNDGEPHVPKKSRFDSDDEEDQSSLPPTPVKDRSRSPEQVKRRSPSPQEFKSEEEKQMEFMMKVRKMLTEILLDVTNSEIKSVCKEVYLKEKSRASKAPAKQLTKSTALASLTGLGLTGYGSDSDEEEEEEEEPDSDEDLEERIRQKKEAFERKIKEAGIYDEDELEPEAPKIFKDPISDKHSYPFQNKYNGIPGLDVKSEPESSSKDSKGKTERPADKTKKAKKRMGTHRVVKMTKAKGEIHAKTVLEGPPRGVRVETAIQRERSPREREVELGPEIGTEVGQGIGGKIGV</sequence>
<evidence type="ECO:0000313" key="2">
    <source>
        <dbReference type="EMBL" id="EKC40813.1"/>
    </source>
</evidence>
<dbReference type="InParanoid" id="K1R4X6"/>
<feature type="compositionally biased region" description="Acidic residues" evidence="1">
    <location>
        <begin position="378"/>
        <end position="396"/>
    </location>
</feature>
<feature type="compositionally biased region" description="Basic residues" evidence="1">
    <location>
        <begin position="476"/>
        <end position="492"/>
    </location>
</feature>
<feature type="compositionally biased region" description="Polar residues" evidence="1">
    <location>
        <begin position="77"/>
        <end position="112"/>
    </location>
</feature>
<dbReference type="InterPro" id="IPR031937">
    <property type="entry name" value="PNISR"/>
</dbReference>
<organism evidence="2">
    <name type="scientific">Magallana gigas</name>
    <name type="common">Pacific oyster</name>
    <name type="synonym">Crassostrea gigas</name>
    <dbReference type="NCBI Taxonomy" id="29159"/>
    <lineage>
        <taxon>Eukaryota</taxon>
        <taxon>Metazoa</taxon>
        <taxon>Spiralia</taxon>
        <taxon>Lophotrochozoa</taxon>
        <taxon>Mollusca</taxon>
        <taxon>Bivalvia</taxon>
        <taxon>Autobranchia</taxon>
        <taxon>Pteriomorphia</taxon>
        <taxon>Ostreida</taxon>
        <taxon>Ostreoidea</taxon>
        <taxon>Ostreidae</taxon>
        <taxon>Magallana</taxon>
    </lineage>
</organism>
<dbReference type="PANTHER" id="PTHR31518">
    <property type="entry name" value="ARGININE/SERINE-RICH PROTEIN PNISR"/>
    <property type="match status" value="1"/>
</dbReference>
<feature type="region of interest" description="Disordered" evidence="1">
    <location>
        <begin position="517"/>
        <end position="547"/>
    </location>
</feature>
<accession>K1R4X6</accession>
<dbReference type="HOGENOM" id="CLU_498064_0_0_1"/>
<feature type="compositionally biased region" description="Basic and acidic residues" evidence="1">
    <location>
        <begin position="397"/>
        <end position="414"/>
    </location>
</feature>
<dbReference type="EMBL" id="JH818113">
    <property type="protein sequence ID" value="EKC40813.1"/>
    <property type="molecule type" value="Genomic_DNA"/>
</dbReference>